<gene>
    <name evidence="3" type="ORF">FH610_023090</name>
</gene>
<dbReference type="InterPro" id="IPR000683">
    <property type="entry name" value="Gfo/Idh/MocA-like_OxRdtase_N"/>
</dbReference>
<dbReference type="PANTHER" id="PTHR43818:SF7">
    <property type="entry name" value="DEHYDROGENASE"/>
    <property type="match status" value="1"/>
</dbReference>
<feature type="domain" description="Gfo/Idh/MocA-like oxidoreductase N-terminal" evidence="1">
    <location>
        <begin position="21"/>
        <end position="133"/>
    </location>
</feature>
<dbReference type="AlphaFoldDB" id="A0A5N6BR28"/>
<protein>
    <recommendedName>
        <fullName evidence="5">Gfo/Idh/MocA family oxidoreductase</fullName>
    </recommendedName>
</protein>
<dbReference type="GO" id="GO:0000166">
    <property type="term" value="F:nucleotide binding"/>
    <property type="evidence" value="ECO:0007669"/>
    <property type="project" value="InterPro"/>
</dbReference>
<dbReference type="EMBL" id="VDMA02000012">
    <property type="protein sequence ID" value="KAB8182870.1"/>
    <property type="molecule type" value="Genomic_DNA"/>
</dbReference>
<dbReference type="RefSeq" id="WP_139576713.1">
    <property type="nucleotide sequence ID" value="NZ_VDMA02000012.1"/>
</dbReference>
<name>A0A5N6BR28_9ACTN</name>
<evidence type="ECO:0000313" key="4">
    <source>
        <dbReference type="Proteomes" id="UP000313066"/>
    </source>
</evidence>
<dbReference type="InterPro" id="IPR036291">
    <property type="entry name" value="NAD(P)-bd_dom_sf"/>
</dbReference>
<accession>A0A5N6BR28</accession>
<keyword evidence="4" id="KW-1185">Reference proteome</keyword>
<dbReference type="Proteomes" id="UP000313066">
    <property type="component" value="Unassembled WGS sequence"/>
</dbReference>
<evidence type="ECO:0000313" key="3">
    <source>
        <dbReference type="EMBL" id="KAB8182870.1"/>
    </source>
</evidence>
<dbReference type="Gene3D" id="3.30.360.10">
    <property type="entry name" value="Dihydrodipicolinate Reductase, domain 2"/>
    <property type="match status" value="1"/>
</dbReference>
<dbReference type="SUPFAM" id="SSF55347">
    <property type="entry name" value="Glyceraldehyde-3-phosphate dehydrogenase-like, C-terminal domain"/>
    <property type="match status" value="1"/>
</dbReference>
<dbReference type="InterPro" id="IPR055170">
    <property type="entry name" value="GFO_IDH_MocA-like_dom"/>
</dbReference>
<dbReference type="InterPro" id="IPR050463">
    <property type="entry name" value="Gfo/Idh/MocA_oxidrdct_glycsds"/>
</dbReference>
<reference evidence="3 4" key="1">
    <citation type="submission" date="2019-10" db="EMBL/GenBank/DDBJ databases">
        <title>Nonomuraea sp. nov., isolated from Phyllanthus amarus.</title>
        <authorList>
            <person name="Klykleung N."/>
            <person name="Tanasupawat S."/>
        </authorList>
    </citation>
    <scope>NUCLEOTIDE SEQUENCE [LARGE SCALE GENOMIC DNA]</scope>
    <source>
        <strain evidence="3 4">CR1-09</strain>
    </source>
</reference>
<evidence type="ECO:0008006" key="5">
    <source>
        <dbReference type="Google" id="ProtNLM"/>
    </source>
</evidence>
<proteinExistence type="predicted"/>
<feature type="domain" description="GFO/IDH/MocA-like oxidoreductase" evidence="2">
    <location>
        <begin position="159"/>
        <end position="261"/>
    </location>
</feature>
<dbReference type="Pfam" id="PF01408">
    <property type="entry name" value="GFO_IDH_MocA"/>
    <property type="match status" value="1"/>
</dbReference>
<dbReference type="Pfam" id="PF22725">
    <property type="entry name" value="GFO_IDH_MocA_C3"/>
    <property type="match status" value="1"/>
</dbReference>
<sequence>MGERKAGVSGPDSGRSEATGIAVVGYGNAGRQHVDALAGAAGAYAAAVVETDPTAASRARGAGLTVRALDEVLADDAVRALALCLPPGARTDVARAAVAAGKHLLLEKPPARTAEELAGLLSLADDGEVLAAVMFQHRFALPEPLRAIEPERFAGAVASLTVSRARSDAHYRQAGWRSDPRHALGGVTAHLGVHYLDLACQLLGTPRAVTPLSRTDAAPGIDTQLCGHIAFESGAQLSVAITSRSVARAEQLTVLGADAWLEVRSGAVTGEIDGRPIEGRTRPASVLRTEVYQEFSGAVAGRTTLGLAALSRSRGVVEALDGLLSGHAPAARTAGAAR</sequence>
<dbReference type="Gene3D" id="3.40.50.720">
    <property type="entry name" value="NAD(P)-binding Rossmann-like Domain"/>
    <property type="match status" value="1"/>
</dbReference>
<comment type="caution">
    <text evidence="3">The sequence shown here is derived from an EMBL/GenBank/DDBJ whole genome shotgun (WGS) entry which is preliminary data.</text>
</comment>
<evidence type="ECO:0000259" key="1">
    <source>
        <dbReference type="Pfam" id="PF01408"/>
    </source>
</evidence>
<dbReference type="PANTHER" id="PTHR43818">
    <property type="entry name" value="BCDNA.GH03377"/>
    <property type="match status" value="1"/>
</dbReference>
<organism evidence="3 4">
    <name type="scientific">Microbispora catharanthi</name>
    <dbReference type="NCBI Taxonomy" id="1712871"/>
    <lineage>
        <taxon>Bacteria</taxon>
        <taxon>Bacillati</taxon>
        <taxon>Actinomycetota</taxon>
        <taxon>Actinomycetes</taxon>
        <taxon>Streptosporangiales</taxon>
        <taxon>Streptosporangiaceae</taxon>
        <taxon>Microbispora</taxon>
    </lineage>
</organism>
<evidence type="ECO:0000259" key="2">
    <source>
        <dbReference type="Pfam" id="PF22725"/>
    </source>
</evidence>
<dbReference type="SUPFAM" id="SSF51735">
    <property type="entry name" value="NAD(P)-binding Rossmann-fold domains"/>
    <property type="match status" value="1"/>
</dbReference>